<dbReference type="AlphaFoldDB" id="A5ZX74"/>
<proteinExistence type="predicted"/>
<dbReference type="EMBL" id="AAVO02000023">
    <property type="protein sequence ID" value="EDM85832.1"/>
    <property type="molecule type" value="Genomic_DNA"/>
</dbReference>
<reference evidence="1 2" key="2">
    <citation type="submission" date="2007-04" db="EMBL/GenBank/DDBJ databases">
        <title>Draft genome sequence of Ruminococcus obeum (ATCC 29174).</title>
        <authorList>
            <person name="Sudarsanam P."/>
            <person name="Ley R."/>
            <person name="Guruge J."/>
            <person name="Turnbaugh P.J."/>
            <person name="Mahowald M."/>
            <person name="Liep D."/>
            <person name="Gordon J."/>
        </authorList>
    </citation>
    <scope>NUCLEOTIDE SEQUENCE [LARGE SCALE GENOMIC DNA]</scope>
    <source>
        <strain evidence="1 2">ATCC 29174</strain>
    </source>
</reference>
<name>A5ZX74_9FIRM</name>
<protein>
    <submittedName>
        <fullName evidence="1">Uncharacterized protein</fullName>
    </submittedName>
</protein>
<comment type="caution">
    <text evidence="1">The sequence shown here is derived from an EMBL/GenBank/DDBJ whole genome shotgun (WGS) entry which is preliminary data.</text>
</comment>
<dbReference type="Proteomes" id="UP000006002">
    <property type="component" value="Unassembled WGS sequence"/>
</dbReference>
<accession>A5ZX74</accession>
<reference evidence="1 2" key="1">
    <citation type="submission" date="2007-03" db="EMBL/GenBank/DDBJ databases">
        <authorList>
            <person name="Fulton L."/>
            <person name="Clifton S."/>
            <person name="Fulton B."/>
            <person name="Xu J."/>
            <person name="Minx P."/>
            <person name="Pepin K.H."/>
            <person name="Johnson M."/>
            <person name="Thiruvilangam P."/>
            <person name="Bhonagiri V."/>
            <person name="Nash W.E."/>
            <person name="Mardis E.R."/>
            <person name="Wilson R.K."/>
        </authorList>
    </citation>
    <scope>NUCLEOTIDE SEQUENCE [LARGE SCALE GENOMIC DNA]</scope>
    <source>
        <strain evidence="1 2">ATCC 29174</strain>
    </source>
</reference>
<organism evidence="1 2">
    <name type="scientific">Blautia obeum ATCC 29174</name>
    <dbReference type="NCBI Taxonomy" id="411459"/>
    <lineage>
        <taxon>Bacteria</taxon>
        <taxon>Bacillati</taxon>
        <taxon>Bacillota</taxon>
        <taxon>Clostridia</taxon>
        <taxon>Lachnospirales</taxon>
        <taxon>Lachnospiraceae</taxon>
        <taxon>Blautia</taxon>
    </lineage>
</organism>
<dbReference type="HOGENOM" id="CLU_3340785_0_0_9"/>
<evidence type="ECO:0000313" key="2">
    <source>
        <dbReference type="Proteomes" id="UP000006002"/>
    </source>
</evidence>
<sequence>MGGSRRMKHRLLILGTLGEFVQLVKKYKRTGTLYDRL</sequence>
<gene>
    <name evidence="1" type="ORF">RUMOBE_03626</name>
</gene>
<evidence type="ECO:0000313" key="1">
    <source>
        <dbReference type="EMBL" id="EDM85832.1"/>
    </source>
</evidence>